<protein>
    <submittedName>
        <fullName evidence="1">Uncharacterized protein</fullName>
    </submittedName>
</protein>
<evidence type="ECO:0000313" key="2">
    <source>
        <dbReference type="Proteomes" id="UP000198951"/>
    </source>
</evidence>
<accession>A0A1H4DNL3</accession>
<proteinExistence type="predicted"/>
<reference evidence="2" key="1">
    <citation type="submission" date="2016-10" db="EMBL/GenBank/DDBJ databases">
        <authorList>
            <person name="Varghese N."/>
            <person name="Submissions S."/>
        </authorList>
    </citation>
    <scope>NUCLEOTIDE SEQUENCE [LARGE SCALE GENOMIC DNA]</scope>
    <source>
        <strain evidence="2">DSM 22376</strain>
    </source>
</reference>
<organism evidence="1 2">
    <name type="scientific">Flavobacterium gillisiae</name>
    <dbReference type="NCBI Taxonomy" id="150146"/>
    <lineage>
        <taxon>Bacteria</taxon>
        <taxon>Pseudomonadati</taxon>
        <taxon>Bacteroidota</taxon>
        <taxon>Flavobacteriia</taxon>
        <taxon>Flavobacteriales</taxon>
        <taxon>Flavobacteriaceae</taxon>
        <taxon>Flavobacterium</taxon>
    </lineage>
</organism>
<dbReference type="OrthoDB" id="1349549at2"/>
<dbReference type="Proteomes" id="UP000198951">
    <property type="component" value="Unassembled WGS sequence"/>
</dbReference>
<gene>
    <name evidence="1" type="ORF">SAMN05443667_1089</name>
</gene>
<keyword evidence="2" id="KW-1185">Reference proteome</keyword>
<name>A0A1H4DNL3_9FLAO</name>
<dbReference type="EMBL" id="FNRD01000008">
    <property type="protein sequence ID" value="SEA74030.1"/>
    <property type="molecule type" value="Genomic_DNA"/>
</dbReference>
<dbReference type="RefSeq" id="WP_016990226.1">
    <property type="nucleotide sequence ID" value="NZ_FNRD01000008.1"/>
</dbReference>
<evidence type="ECO:0000313" key="1">
    <source>
        <dbReference type="EMBL" id="SEA74030.1"/>
    </source>
</evidence>
<dbReference type="AlphaFoldDB" id="A0A1H4DNL3"/>
<dbReference type="STRING" id="150146.SAMN05443667_1089"/>
<sequence>MTVEEIKQKILETHPSWDSTGDSIDDDKYAEVQEGYIRELISDYCEAQGYEAEGFPTKQKELGKTNEDYDEDYFTWERYERYIDLLCLEKEDVLELRFFYYNTFWPDQVTSKEELVAEIILNFKNNLYDEF</sequence>